<name>A0A179B376_9ACTO</name>
<organism evidence="2 3">
    <name type="scientific">Peptidiphaga gingivicola</name>
    <dbReference type="NCBI Taxonomy" id="2741497"/>
    <lineage>
        <taxon>Bacteria</taxon>
        <taxon>Bacillati</taxon>
        <taxon>Actinomycetota</taxon>
        <taxon>Actinomycetes</taxon>
        <taxon>Actinomycetales</taxon>
        <taxon>Actinomycetaceae</taxon>
        <taxon>Peptidiphaga</taxon>
    </lineage>
</organism>
<evidence type="ECO:0000313" key="2">
    <source>
        <dbReference type="EMBL" id="OAP85494.1"/>
    </source>
</evidence>
<sequence length="275" mass="29705">MRSLGSSDAEAVLRFFESRPVDAVLARVAVEDMGLSGHRGIGLFDAANELTGFAWDWGNVIPLGFDAAGLDLLAEELLGKWRSATSMVGPSDQVMGLWERVESQWGPAREIRRRQHSMVMGERLKTAPDPLVRQAELSDMPIVFPASVAMYIEEVGQDPTAFGNAYERRAEGLVMRGHTFIRTAPAADGVGERVVFKADVGALAGGVAQIQGVWVPPDLRGRGIATSGIAASVALIREKVASTVSLYVNDFNEPAVAVYRKVGFDAVGEWTTIYI</sequence>
<dbReference type="InterPro" id="IPR016181">
    <property type="entry name" value="Acyl_CoA_acyltransferase"/>
</dbReference>
<gene>
    <name evidence="2" type="ORF">A4H34_09625</name>
</gene>
<dbReference type="Proteomes" id="UP000078368">
    <property type="component" value="Unassembled WGS sequence"/>
</dbReference>
<dbReference type="InterPro" id="IPR025289">
    <property type="entry name" value="DUF4081"/>
</dbReference>
<evidence type="ECO:0000259" key="1">
    <source>
        <dbReference type="PROSITE" id="PS51186"/>
    </source>
</evidence>
<proteinExistence type="predicted"/>
<dbReference type="OrthoDB" id="5241264at2"/>
<keyword evidence="3" id="KW-1185">Reference proteome</keyword>
<dbReference type="Pfam" id="PF13312">
    <property type="entry name" value="DUF4081"/>
    <property type="match status" value="1"/>
</dbReference>
<dbReference type="Gene3D" id="3.40.630.30">
    <property type="match status" value="1"/>
</dbReference>
<dbReference type="EMBL" id="LVZK01000003">
    <property type="protein sequence ID" value="OAP85494.1"/>
    <property type="molecule type" value="Genomic_DNA"/>
</dbReference>
<accession>A0A179B376</accession>
<dbReference type="Pfam" id="PF00583">
    <property type="entry name" value="Acetyltransf_1"/>
    <property type="match status" value="1"/>
</dbReference>
<dbReference type="STRING" id="1823756.A4H34_09625"/>
<comment type="caution">
    <text evidence="2">The sequence shown here is derived from an EMBL/GenBank/DDBJ whole genome shotgun (WGS) entry which is preliminary data.</text>
</comment>
<evidence type="ECO:0000313" key="3">
    <source>
        <dbReference type="Proteomes" id="UP000078368"/>
    </source>
</evidence>
<feature type="domain" description="N-acetyltransferase" evidence="1">
    <location>
        <begin position="130"/>
        <end position="275"/>
    </location>
</feature>
<dbReference type="GO" id="GO:0016747">
    <property type="term" value="F:acyltransferase activity, transferring groups other than amino-acyl groups"/>
    <property type="evidence" value="ECO:0007669"/>
    <property type="project" value="InterPro"/>
</dbReference>
<dbReference type="PROSITE" id="PS51186">
    <property type="entry name" value="GNAT"/>
    <property type="match status" value="1"/>
</dbReference>
<reference evidence="2 3" key="1">
    <citation type="submission" date="2016-04" db="EMBL/GenBank/DDBJ databases">
        <title>Peptidophaga gingivicola gen. nov., sp. nov., isolated from human subgingival plaque.</title>
        <authorList>
            <person name="Beall C.J."/>
            <person name="Mokrzan E.M."/>
            <person name="Griffen A.L."/>
            <person name="Leys E.J."/>
        </authorList>
    </citation>
    <scope>NUCLEOTIDE SEQUENCE [LARGE SCALE GENOMIC DNA]</scope>
    <source>
        <strain evidence="2 3">BA112</strain>
    </source>
</reference>
<protein>
    <recommendedName>
        <fullName evidence="1">N-acetyltransferase domain-containing protein</fullName>
    </recommendedName>
</protein>
<dbReference type="AlphaFoldDB" id="A0A179B376"/>
<dbReference type="InterPro" id="IPR000182">
    <property type="entry name" value="GNAT_dom"/>
</dbReference>
<dbReference type="SUPFAM" id="SSF55729">
    <property type="entry name" value="Acyl-CoA N-acyltransferases (Nat)"/>
    <property type="match status" value="1"/>
</dbReference>